<name>A0A1Y2FMF6_PROLT</name>
<feature type="compositionally biased region" description="Polar residues" evidence="5">
    <location>
        <begin position="544"/>
        <end position="554"/>
    </location>
</feature>
<accession>A0A1Y2FMF6</accession>
<dbReference type="GO" id="GO:0012505">
    <property type="term" value="C:endomembrane system"/>
    <property type="evidence" value="ECO:0007669"/>
    <property type="project" value="UniProtKB-SubCell"/>
</dbReference>
<dbReference type="SMART" id="SM00694">
    <property type="entry name" value="DysFC"/>
    <property type="match status" value="1"/>
</dbReference>
<feature type="compositionally biased region" description="Polar residues" evidence="5">
    <location>
        <begin position="480"/>
        <end position="492"/>
    </location>
</feature>
<comment type="subcellular location">
    <subcellularLocation>
        <location evidence="1">Endomembrane system</location>
        <topology evidence="1">Multi-pass membrane protein</topology>
    </subcellularLocation>
</comment>
<dbReference type="InterPro" id="IPR006614">
    <property type="entry name" value="Peroxin/Ferlin"/>
</dbReference>
<dbReference type="GO" id="GO:0007031">
    <property type="term" value="P:peroxisome organization"/>
    <property type="evidence" value="ECO:0007669"/>
    <property type="project" value="UniProtKB-ARBA"/>
</dbReference>
<evidence type="ECO:0000256" key="1">
    <source>
        <dbReference type="ARBA" id="ARBA00004127"/>
    </source>
</evidence>
<dbReference type="AlphaFoldDB" id="A0A1Y2FMF6"/>
<dbReference type="InterPro" id="IPR010482">
    <property type="entry name" value="TECPR1-like_DysF"/>
</dbReference>
<proteinExistence type="predicted"/>
<evidence type="ECO:0000259" key="8">
    <source>
        <dbReference type="SMART" id="SM00694"/>
    </source>
</evidence>
<evidence type="ECO:0000313" key="9">
    <source>
        <dbReference type="EMBL" id="ORY84777.1"/>
    </source>
</evidence>
<feature type="region of interest" description="Disordered" evidence="5">
    <location>
        <begin position="532"/>
        <end position="554"/>
    </location>
</feature>
<keyword evidence="2 6" id="KW-0812">Transmembrane</keyword>
<evidence type="ECO:0000256" key="5">
    <source>
        <dbReference type="SAM" id="MobiDB-lite"/>
    </source>
</evidence>
<feature type="region of interest" description="Disordered" evidence="5">
    <location>
        <begin position="401"/>
        <end position="431"/>
    </location>
</feature>
<protein>
    <submittedName>
        <fullName evidence="9">Integral peroxisomal membrane peroxin-domain-containing protein</fullName>
    </submittedName>
</protein>
<evidence type="ECO:0000256" key="4">
    <source>
        <dbReference type="ARBA" id="ARBA00023136"/>
    </source>
</evidence>
<keyword evidence="4 6" id="KW-0472">Membrane</keyword>
<keyword evidence="3 6" id="KW-1133">Transmembrane helix</keyword>
<dbReference type="OMA" id="PPFYILT"/>
<comment type="caution">
    <text evidence="9">The sequence shown here is derived from an EMBL/GenBank/DDBJ whole genome shotgun (WGS) entry which is preliminary data.</text>
</comment>
<dbReference type="SMART" id="SM00693">
    <property type="entry name" value="DysFN"/>
    <property type="match status" value="1"/>
</dbReference>
<gene>
    <name evidence="9" type="ORF">BCR37DRAFT_377534</name>
</gene>
<dbReference type="GeneID" id="63785447"/>
<feature type="transmembrane region" description="Helical" evidence="6">
    <location>
        <begin position="50"/>
        <end position="73"/>
    </location>
</feature>
<dbReference type="EMBL" id="MCFI01000005">
    <property type="protein sequence ID" value="ORY84777.1"/>
    <property type="molecule type" value="Genomic_DNA"/>
</dbReference>
<feature type="transmembrane region" description="Helical" evidence="6">
    <location>
        <begin position="85"/>
        <end position="116"/>
    </location>
</feature>
<evidence type="ECO:0000259" key="7">
    <source>
        <dbReference type="SMART" id="SM00693"/>
    </source>
</evidence>
<evidence type="ECO:0000256" key="2">
    <source>
        <dbReference type="ARBA" id="ARBA00022692"/>
    </source>
</evidence>
<dbReference type="Pfam" id="PF06398">
    <property type="entry name" value="Pex24p"/>
    <property type="match status" value="1"/>
</dbReference>
<evidence type="ECO:0000256" key="6">
    <source>
        <dbReference type="SAM" id="Phobius"/>
    </source>
</evidence>
<feature type="domain" description="Peroxin/Ferlin" evidence="7">
    <location>
        <begin position="284"/>
        <end position="359"/>
    </location>
</feature>
<feature type="region of interest" description="Disordered" evidence="5">
    <location>
        <begin position="474"/>
        <end position="517"/>
    </location>
</feature>
<dbReference type="GO" id="GO:0005778">
    <property type="term" value="C:peroxisomal membrane"/>
    <property type="evidence" value="ECO:0007669"/>
    <property type="project" value="TreeGrafter"/>
</dbReference>
<evidence type="ECO:0000313" key="10">
    <source>
        <dbReference type="Proteomes" id="UP000193685"/>
    </source>
</evidence>
<dbReference type="PANTHER" id="PTHR31679:SF2">
    <property type="entry name" value="PEROXISOMAL MEMBRANE PROTEIN PEX30-RELATED"/>
    <property type="match status" value="1"/>
</dbReference>
<dbReference type="InterPro" id="IPR052646">
    <property type="entry name" value="Peroxisomal_PEX28-32"/>
</dbReference>
<keyword evidence="10" id="KW-1185">Reference proteome</keyword>
<dbReference type="RefSeq" id="XP_040726560.1">
    <property type="nucleotide sequence ID" value="XM_040868848.1"/>
</dbReference>
<feature type="compositionally biased region" description="Basic and acidic residues" evidence="5">
    <location>
        <begin position="494"/>
        <end position="511"/>
    </location>
</feature>
<reference evidence="9 10" key="1">
    <citation type="submission" date="2016-07" db="EMBL/GenBank/DDBJ databases">
        <title>Pervasive Adenine N6-methylation of Active Genes in Fungi.</title>
        <authorList>
            <consortium name="DOE Joint Genome Institute"/>
            <person name="Mondo S.J."/>
            <person name="Dannebaum R.O."/>
            <person name="Kuo R.C."/>
            <person name="Labutti K."/>
            <person name="Haridas S."/>
            <person name="Kuo A."/>
            <person name="Salamov A."/>
            <person name="Ahrendt S.R."/>
            <person name="Lipzen A."/>
            <person name="Sullivan W."/>
            <person name="Andreopoulos W.B."/>
            <person name="Clum A."/>
            <person name="Lindquist E."/>
            <person name="Daum C."/>
            <person name="Ramamoorthy G.K."/>
            <person name="Gryganskyi A."/>
            <person name="Culley D."/>
            <person name="Magnuson J.K."/>
            <person name="James T.Y."/>
            <person name="O'Malley M.A."/>
            <person name="Stajich J.E."/>
            <person name="Spatafora J.W."/>
            <person name="Visel A."/>
            <person name="Grigoriev I.V."/>
        </authorList>
    </citation>
    <scope>NUCLEOTIDE SEQUENCE [LARGE SCALE GENOMIC DNA]</scope>
    <source>
        <strain evidence="9 10">12-1054</strain>
    </source>
</reference>
<dbReference type="STRING" id="56484.A0A1Y2FMF6"/>
<feature type="domain" description="Peroxin/Ferlin" evidence="8">
    <location>
        <begin position="368"/>
        <end position="401"/>
    </location>
</feature>
<dbReference type="Proteomes" id="UP000193685">
    <property type="component" value="Unassembled WGS sequence"/>
</dbReference>
<dbReference type="OrthoDB" id="5586090at2759"/>
<organism evidence="9 10">
    <name type="scientific">Protomyces lactucae-debilis</name>
    <dbReference type="NCBI Taxonomy" id="2754530"/>
    <lineage>
        <taxon>Eukaryota</taxon>
        <taxon>Fungi</taxon>
        <taxon>Dikarya</taxon>
        <taxon>Ascomycota</taxon>
        <taxon>Taphrinomycotina</taxon>
        <taxon>Taphrinomycetes</taxon>
        <taxon>Taphrinales</taxon>
        <taxon>Protomycetaceae</taxon>
        <taxon>Protomyces</taxon>
    </lineage>
</organism>
<sequence length="554" mass="62020">MAFEEMSGPRISTQKRAIYASFDSKSSPAGMTQHIQHPSADILKETPPSIVVALAQLAPIVSGLNTALGWITWTSEDHWSSFLMLVMWWLVVLYGEFVCRYAANWAVLVILGIGYLKKKTATKRVMRALEKGEEFEEPIGDAQRVIDATLYEIDVLRARFHLLGSHLEPIMSLFRWENPQRSSVIGLRLVFSTPIYLLLTWLLGPRAIILVVGTLLLTFTSPWFQTIRTVFWRFNTVRWAVSAILGLEQLPGEAEMLDKLSKSPVSVVFEPTVKPAIVTAGGSRFTTTLAVLENQRRWLGLGWTPSLLPHERAPFTDLDERTCPAPPNYGLPSAKTTIGEDGKARTVTWAWIDSTWRVEKGRGRDAEGWIYFDNAWRKPSAKEEYGKYTRKRKWIRNAECTESLESSETDTEVPEAVVHESSDSPSDSDSEVEVKVVEETLTVNAPGRTRSTSLLSQSTFDTIDPSKVLFSPSKARTGLLNGSDTGSTTSISEKFAREREKPVSLPKREWRSVPGGGKELVMVGETVTPQQAVKRPLFRRKTSRSSIQSAQSLD</sequence>
<evidence type="ECO:0000256" key="3">
    <source>
        <dbReference type="ARBA" id="ARBA00022989"/>
    </source>
</evidence>
<dbReference type="PANTHER" id="PTHR31679">
    <property type="entry name" value="PEROXISOMAL MEMBRANE PROTEIN PEX30-RELATED"/>
    <property type="match status" value="1"/>
</dbReference>